<evidence type="ECO:0000313" key="1">
    <source>
        <dbReference type="EMBL" id="KIQ01117.1"/>
    </source>
</evidence>
<comment type="caution">
    <text evidence="1">The sequence shown here is derived from an EMBL/GenBank/DDBJ whole genome shotgun (WGS) entry which is preliminary data.</text>
</comment>
<protein>
    <submittedName>
        <fullName evidence="1">Uncharacterized protein</fullName>
    </submittedName>
</protein>
<gene>
    <name evidence="1" type="ORF">RU07_16195</name>
</gene>
<name>A0A0D0KSG5_AGRTU</name>
<dbReference type="EMBL" id="JXQV01000015">
    <property type="protein sequence ID" value="KIQ01117.1"/>
    <property type="molecule type" value="Genomic_DNA"/>
</dbReference>
<evidence type="ECO:0000313" key="2">
    <source>
        <dbReference type="Proteomes" id="UP000035017"/>
    </source>
</evidence>
<organism evidence="1 2">
    <name type="scientific">Agrobacterium tumefaciens</name>
    <dbReference type="NCBI Taxonomy" id="358"/>
    <lineage>
        <taxon>Bacteria</taxon>
        <taxon>Pseudomonadati</taxon>
        <taxon>Pseudomonadota</taxon>
        <taxon>Alphaproteobacteria</taxon>
        <taxon>Hyphomicrobiales</taxon>
        <taxon>Rhizobiaceae</taxon>
        <taxon>Rhizobium/Agrobacterium group</taxon>
        <taxon>Agrobacterium</taxon>
        <taxon>Agrobacterium tumefaciens complex</taxon>
    </lineage>
</organism>
<reference evidence="1 2" key="1">
    <citation type="submission" date="2014-12" db="EMBL/GenBank/DDBJ databases">
        <title>16Stimator: statistical estimation of ribosomal gene copy numbers from draft genome assemblies.</title>
        <authorList>
            <person name="Perisin M.A."/>
            <person name="Vetter M."/>
            <person name="Gilbert J.A."/>
            <person name="Bergelson J."/>
        </authorList>
    </citation>
    <scope>NUCLEOTIDE SEQUENCE [LARGE SCALE GENOMIC DNA]</scope>
    <source>
        <strain evidence="1 2">MEJ076</strain>
    </source>
</reference>
<accession>A0A0D0KSG5</accession>
<sequence>MTATGKGDRIGGGFYQTCDATLAGKSCVGTASVSVAGGAGVGGYTGGNSIVKVPPGLTGPASAAVGLEVDTQTHSPVGIKNGLRIADENMYNQPSLAGSVEDAAIAIVTSNFYGLPDHNLGYNIGIQFGEADQGYPQNWPIRENGTLIQGNNPNVRLDYGLDLKGSTSGFNSAAIALPVNSTNNNLTWGNNKQGGSIASTATSAGPRVAFTDNGFFVNNGIGNSIFAAWNDGRLQAPLQTPTSSTAACQVGQFMNDANFHYVCVATNTWKRAALSTW</sequence>
<proteinExistence type="predicted"/>
<dbReference type="AlphaFoldDB" id="A0A0D0KSG5"/>
<dbReference type="Proteomes" id="UP000035017">
    <property type="component" value="Unassembled WGS sequence"/>
</dbReference>